<feature type="domain" description="C2H2-type" evidence="9">
    <location>
        <begin position="330"/>
        <end position="358"/>
    </location>
</feature>
<dbReference type="InterPro" id="IPR013087">
    <property type="entry name" value="Znf_C2H2_type"/>
</dbReference>
<feature type="binding site" evidence="8">
    <location>
        <position position="58"/>
    </location>
    <ligand>
        <name>Zn(2+)</name>
        <dbReference type="ChEBI" id="CHEBI:29105"/>
    </ligand>
</feature>
<feature type="binding site" evidence="8">
    <location>
        <position position="55"/>
    </location>
    <ligand>
        <name>Zn(2+)</name>
        <dbReference type="ChEBI" id="CHEBI:29105"/>
    </ligand>
</feature>
<dbReference type="Pfam" id="PF00096">
    <property type="entry name" value="zf-C2H2"/>
    <property type="match status" value="3"/>
</dbReference>
<gene>
    <name evidence="12 13 14" type="primary">LOC115883233</name>
</gene>
<evidence type="ECO:0000313" key="11">
    <source>
        <dbReference type="Proteomes" id="UP000504635"/>
    </source>
</evidence>
<dbReference type="PANTHER" id="PTHR24394">
    <property type="entry name" value="ZINC FINGER PROTEIN"/>
    <property type="match status" value="1"/>
</dbReference>
<dbReference type="Gene3D" id="3.30.160.60">
    <property type="entry name" value="Classic Zinc Finger"/>
    <property type="match status" value="5"/>
</dbReference>
<sequence length="484" mass="56415">MDELGNTIEKLEICRLCLSLTVTKFNIFTDDFPKMIEMLTSIKIKSDDALPKISCLKCTRDVKSAFMVRRRIIQSYRLLNSKINRMRQSQVRNNIESTSRTLIHNLISLENITNTVSRDNESLTRIDNVEKRMVQTPVLTVKTESDKHLGMHNVSHELPVNAQNDLKLLESRQKTSSWKTMSNNDQLSIIKWIERKEIKTTNLTSRLASTQQQRKKELLKMYCNHCQIKFTNRTAFNNHMTRHKSKTCPVCNKLVRSSYFKKHMTFHESCPVICEVCGETCKNLCSLKMHFTYYHKNPSMLVCEDCGRLFRTKTKLLYHRRKDHTKERNYKCETCGKTFFLKLYLTKHINMKHMKMRPHICEYCGKGFSGKHALRTHVRQHTNEAPYQCNICGEGFRQRVSLRGHLKSKHSIQEENTQFCKICGKGFASVVALDVHSRLHAEIKCPWCTDTFADKTYLEQHVNSTHPDAGAEVIEAEGLEWVNL</sequence>
<keyword evidence="5 8" id="KW-0862">Zinc</keyword>
<dbReference type="Pfam" id="PF07776">
    <property type="entry name" value="zf-AD"/>
    <property type="match status" value="1"/>
</dbReference>
<dbReference type="InterPro" id="IPR036236">
    <property type="entry name" value="Znf_C2H2_sf"/>
</dbReference>
<dbReference type="Pfam" id="PF13913">
    <property type="entry name" value="zf-C2HC_2"/>
    <property type="match status" value="1"/>
</dbReference>
<evidence type="ECO:0000313" key="12">
    <source>
        <dbReference type="RefSeq" id="XP_030757428.1"/>
    </source>
</evidence>
<evidence type="ECO:0000256" key="5">
    <source>
        <dbReference type="ARBA" id="ARBA00022833"/>
    </source>
</evidence>
<protein>
    <submittedName>
        <fullName evidence="12 13">Zinc finger protein 891-like</fullName>
    </submittedName>
</protein>
<dbReference type="Pfam" id="PF13912">
    <property type="entry name" value="zf-C2H2_6"/>
    <property type="match status" value="1"/>
</dbReference>
<comment type="subcellular location">
    <subcellularLocation>
        <location evidence="1">Nucleus</location>
    </subcellularLocation>
</comment>
<dbReference type="RefSeq" id="XP_030757428.1">
    <property type="nucleotide sequence ID" value="XM_030901568.1"/>
</dbReference>
<evidence type="ECO:0000259" key="10">
    <source>
        <dbReference type="PROSITE" id="PS51915"/>
    </source>
</evidence>
<dbReference type="InterPro" id="IPR012934">
    <property type="entry name" value="Znf_AD"/>
</dbReference>
<evidence type="ECO:0000256" key="7">
    <source>
        <dbReference type="PROSITE-ProRule" id="PRU00042"/>
    </source>
</evidence>
<feature type="domain" description="C2H2-type" evidence="9">
    <location>
        <begin position="301"/>
        <end position="329"/>
    </location>
</feature>
<dbReference type="RefSeq" id="XP_030757430.1">
    <property type="nucleotide sequence ID" value="XM_030901570.1"/>
</dbReference>
<dbReference type="GO" id="GO:0008270">
    <property type="term" value="F:zinc ion binding"/>
    <property type="evidence" value="ECO:0007669"/>
    <property type="project" value="UniProtKB-UniRule"/>
</dbReference>
<feature type="domain" description="C2H2-type" evidence="9">
    <location>
        <begin position="359"/>
        <end position="386"/>
    </location>
</feature>
<evidence type="ECO:0000259" key="9">
    <source>
        <dbReference type="PROSITE" id="PS50157"/>
    </source>
</evidence>
<dbReference type="PROSITE" id="PS00028">
    <property type="entry name" value="ZINC_FINGER_C2H2_1"/>
    <property type="match status" value="7"/>
</dbReference>
<dbReference type="OrthoDB" id="6077919at2759"/>
<organism evidence="11 12">
    <name type="scientific">Sitophilus oryzae</name>
    <name type="common">Rice weevil</name>
    <name type="synonym">Curculio oryzae</name>
    <dbReference type="NCBI Taxonomy" id="7048"/>
    <lineage>
        <taxon>Eukaryota</taxon>
        <taxon>Metazoa</taxon>
        <taxon>Ecdysozoa</taxon>
        <taxon>Arthropoda</taxon>
        <taxon>Hexapoda</taxon>
        <taxon>Insecta</taxon>
        <taxon>Pterygota</taxon>
        <taxon>Neoptera</taxon>
        <taxon>Endopterygota</taxon>
        <taxon>Coleoptera</taxon>
        <taxon>Polyphaga</taxon>
        <taxon>Cucujiformia</taxon>
        <taxon>Curculionidae</taxon>
        <taxon>Dryophthorinae</taxon>
        <taxon>Sitophilus</taxon>
    </lineage>
</organism>
<dbReference type="SUPFAM" id="SSF57716">
    <property type="entry name" value="Glucocorticoid receptor-like (DNA-binding domain)"/>
    <property type="match status" value="1"/>
</dbReference>
<evidence type="ECO:0000256" key="1">
    <source>
        <dbReference type="ARBA" id="ARBA00004123"/>
    </source>
</evidence>
<reference evidence="12 13" key="1">
    <citation type="submission" date="2025-04" db="UniProtKB">
        <authorList>
            <consortium name="RefSeq"/>
        </authorList>
    </citation>
    <scope>IDENTIFICATION</scope>
    <source>
        <tissue evidence="12 13">Gonads</tissue>
    </source>
</reference>
<dbReference type="PROSITE" id="PS51915">
    <property type="entry name" value="ZAD"/>
    <property type="match status" value="1"/>
</dbReference>
<evidence type="ECO:0000256" key="2">
    <source>
        <dbReference type="ARBA" id="ARBA00022723"/>
    </source>
</evidence>
<feature type="binding site" evidence="8">
    <location>
        <position position="14"/>
    </location>
    <ligand>
        <name>Zn(2+)</name>
        <dbReference type="ChEBI" id="CHEBI:29105"/>
    </ligand>
</feature>
<feature type="domain" description="C2H2-type" evidence="9">
    <location>
        <begin position="443"/>
        <end position="471"/>
    </location>
</feature>
<name>A0A6J2Y0Z9_SITOR</name>
<evidence type="ECO:0000256" key="6">
    <source>
        <dbReference type="ARBA" id="ARBA00023242"/>
    </source>
</evidence>
<dbReference type="SMART" id="SM00355">
    <property type="entry name" value="ZnF_C2H2"/>
    <property type="match status" value="9"/>
</dbReference>
<evidence type="ECO:0000256" key="4">
    <source>
        <dbReference type="ARBA" id="ARBA00022771"/>
    </source>
</evidence>
<keyword evidence="3" id="KW-0677">Repeat</keyword>
<feature type="domain" description="C2H2-type" evidence="9">
    <location>
        <begin position="387"/>
        <end position="415"/>
    </location>
</feature>
<dbReference type="GO" id="GO:0000981">
    <property type="term" value="F:DNA-binding transcription factor activity, RNA polymerase II-specific"/>
    <property type="evidence" value="ECO:0007669"/>
    <property type="project" value="TreeGrafter"/>
</dbReference>
<dbReference type="FunFam" id="3.30.160.60:FF:000065">
    <property type="entry name" value="B-cell CLL/lymphoma 6, member B"/>
    <property type="match status" value="1"/>
</dbReference>
<evidence type="ECO:0000313" key="14">
    <source>
        <dbReference type="RefSeq" id="XP_030757430.1"/>
    </source>
</evidence>
<dbReference type="Proteomes" id="UP000504635">
    <property type="component" value="Unplaced"/>
</dbReference>
<dbReference type="KEGG" id="soy:115883233"/>
<keyword evidence="6" id="KW-0539">Nucleus</keyword>
<feature type="domain" description="ZAD" evidence="10">
    <location>
        <begin position="12"/>
        <end position="82"/>
    </location>
</feature>
<dbReference type="PANTHER" id="PTHR24394:SF29">
    <property type="entry name" value="MYONEURIN"/>
    <property type="match status" value="1"/>
</dbReference>
<evidence type="ECO:0000256" key="3">
    <source>
        <dbReference type="ARBA" id="ARBA00022737"/>
    </source>
</evidence>
<proteinExistence type="predicted"/>
<keyword evidence="11" id="KW-1185">Reference proteome</keyword>
<evidence type="ECO:0000256" key="8">
    <source>
        <dbReference type="PROSITE-ProRule" id="PRU01263"/>
    </source>
</evidence>
<keyword evidence="2 8" id="KW-0479">Metal-binding</keyword>
<evidence type="ECO:0000313" key="13">
    <source>
        <dbReference type="RefSeq" id="XP_030757429.1"/>
    </source>
</evidence>
<dbReference type="Pfam" id="PF13894">
    <property type="entry name" value="zf-C2H2_4"/>
    <property type="match status" value="1"/>
</dbReference>
<dbReference type="RefSeq" id="XP_030757429.1">
    <property type="nucleotide sequence ID" value="XM_030901569.1"/>
</dbReference>
<keyword evidence="4 7" id="KW-0863">Zinc-finger</keyword>
<dbReference type="GO" id="GO:0005634">
    <property type="term" value="C:nucleus"/>
    <property type="evidence" value="ECO:0007669"/>
    <property type="project" value="UniProtKB-SubCell"/>
</dbReference>
<accession>A0A6J2Y0Z9</accession>
<dbReference type="AlphaFoldDB" id="A0A6J2Y0Z9"/>
<dbReference type="Pfam" id="PF12874">
    <property type="entry name" value="zf-met"/>
    <property type="match status" value="1"/>
</dbReference>
<feature type="binding site" evidence="8">
    <location>
        <position position="17"/>
    </location>
    <ligand>
        <name>Zn(2+)</name>
        <dbReference type="ChEBI" id="CHEBI:29105"/>
    </ligand>
</feature>
<dbReference type="SUPFAM" id="SSF57667">
    <property type="entry name" value="beta-beta-alpha zinc fingers"/>
    <property type="match status" value="4"/>
</dbReference>
<dbReference type="GeneID" id="115883233"/>
<dbReference type="PROSITE" id="PS50157">
    <property type="entry name" value="ZINC_FINGER_C2H2_2"/>
    <property type="match status" value="6"/>
</dbReference>
<feature type="domain" description="C2H2-type" evidence="9">
    <location>
        <begin position="418"/>
        <end position="445"/>
    </location>
</feature>